<feature type="signal peptide" evidence="2">
    <location>
        <begin position="1"/>
        <end position="32"/>
    </location>
</feature>
<gene>
    <name evidence="4" type="ORF">CUTER_03375</name>
</gene>
<dbReference type="EMBL" id="CP011546">
    <property type="protein sequence ID" value="AKK10683.1"/>
    <property type="molecule type" value="Genomic_DNA"/>
</dbReference>
<feature type="chain" id="PRO_5002555037" evidence="2">
    <location>
        <begin position="33"/>
        <end position="294"/>
    </location>
</feature>
<reference evidence="4 5" key="1">
    <citation type="journal article" date="2015" name="Genome Announc.">
        <title>Virulence Factor Genes Detected in the Complete Genome Sequence of Corynebacterium uterequi DSM 45634, Isolated from the Uterus of a Maiden Mare.</title>
        <authorList>
            <person name="Ruckert C."/>
            <person name="Kriete M."/>
            <person name="Jaenicke S."/>
            <person name="Winkler A."/>
            <person name="Tauch A."/>
        </authorList>
    </citation>
    <scope>NUCLEOTIDE SEQUENCE [LARGE SCALE GENOMIC DNA]</scope>
    <source>
        <strain evidence="4 5">DSM 45634</strain>
    </source>
</reference>
<protein>
    <submittedName>
        <fullName evidence="4">Metalloendopeptidase-like membrane protein</fullName>
    </submittedName>
</protein>
<feature type="region of interest" description="Disordered" evidence="1">
    <location>
        <begin position="80"/>
        <end position="138"/>
    </location>
</feature>
<dbReference type="STRING" id="1072256.CUTER_03375"/>
<feature type="compositionally biased region" description="Low complexity" evidence="1">
    <location>
        <begin position="80"/>
        <end position="106"/>
    </location>
</feature>
<feature type="domain" description="M23ase beta-sheet core" evidence="3">
    <location>
        <begin position="181"/>
        <end position="277"/>
    </location>
</feature>
<dbReference type="CDD" id="cd12797">
    <property type="entry name" value="M23_peptidase"/>
    <property type="match status" value="1"/>
</dbReference>
<dbReference type="Gene3D" id="2.70.70.10">
    <property type="entry name" value="Glucose Permease (Domain IIA)"/>
    <property type="match status" value="1"/>
</dbReference>
<dbReference type="RefSeq" id="WP_047259227.1">
    <property type="nucleotide sequence ID" value="NZ_CP011546.1"/>
</dbReference>
<dbReference type="KEGG" id="cut:CUTER_03375"/>
<keyword evidence="2" id="KW-0732">Signal</keyword>
<dbReference type="PANTHER" id="PTHR21666:SF270">
    <property type="entry name" value="MUREIN HYDROLASE ACTIVATOR ENVC"/>
    <property type="match status" value="1"/>
</dbReference>
<dbReference type="InterPro" id="IPR016047">
    <property type="entry name" value="M23ase_b-sheet_dom"/>
</dbReference>
<feature type="compositionally biased region" description="Polar residues" evidence="1">
    <location>
        <begin position="107"/>
        <end position="129"/>
    </location>
</feature>
<dbReference type="Proteomes" id="UP000035548">
    <property type="component" value="Chromosome"/>
</dbReference>
<organism evidence="4 5">
    <name type="scientific">Corynebacterium uterequi</name>
    <dbReference type="NCBI Taxonomy" id="1072256"/>
    <lineage>
        <taxon>Bacteria</taxon>
        <taxon>Bacillati</taxon>
        <taxon>Actinomycetota</taxon>
        <taxon>Actinomycetes</taxon>
        <taxon>Mycobacteriales</taxon>
        <taxon>Corynebacteriaceae</taxon>
        <taxon>Corynebacterium</taxon>
    </lineage>
</organism>
<sequence length="294" mass="30203">MKRTLTTRRLTGSVAATAVGLGVITNPAAASAQDITIDLGAVAEAAQDLQTASESPSGITANDLVSGAAGIAAAINVSQADGPGAPSAPSSPSTPTSAYSDSPSSANQTSPSAAETATDYRSVTPTESEATIERDEVDEENEALAIANDRPANIGQTADGRTVVFPTTGRFTSGFGPRWGRFHYGIDIANPIGTPIRAVMDGTVIATGPASGFGNWVVIKHDGGEKSVYGHMAQWDVSVGQRVEAGQVIAYIGNEGRSTGPHLHFEIRPDGTTAVDPVPWFKQQGISMEAALQA</sequence>
<dbReference type="SUPFAM" id="SSF51261">
    <property type="entry name" value="Duplicated hybrid motif"/>
    <property type="match status" value="1"/>
</dbReference>
<dbReference type="AlphaFoldDB" id="A0A0G3HFI5"/>
<dbReference type="GO" id="GO:0004222">
    <property type="term" value="F:metalloendopeptidase activity"/>
    <property type="evidence" value="ECO:0007669"/>
    <property type="project" value="TreeGrafter"/>
</dbReference>
<dbReference type="Pfam" id="PF01551">
    <property type="entry name" value="Peptidase_M23"/>
    <property type="match status" value="1"/>
</dbReference>
<dbReference type="PATRIC" id="fig|1072256.5.peg.670"/>
<keyword evidence="5" id="KW-1185">Reference proteome</keyword>
<proteinExistence type="predicted"/>
<dbReference type="OrthoDB" id="1099523at2"/>
<name>A0A0G3HFI5_9CORY</name>
<evidence type="ECO:0000256" key="1">
    <source>
        <dbReference type="SAM" id="MobiDB-lite"/>
    </source>
</evidence>
<dbReference type="PANTHER" id="PTHR21666">
    <property type="entry name" value="PEPTIDASE-RELATED"/>
    <property type="match status" value="1"/>
</dbReference>
<dbReference type="InterPro" id="IPR011055">
    <property type="entry name" value="Dup_hybrid_motif"/>
</dbReference>
<accession>A0A0G3HFI5</accession>
<reference evidence="5" key="2">
    <citation type="submission" date="2015-05" db="EMBL/GenBank/DDBJ databases">
        <title>Complete genome sequence of Corynebacterium uterequi DSM 45634, isolated from the uterus of a maiden mare.</title>
        <authorList>
            <person name="Ruckert C."/>
            <person name="Albersmeier A."/>
            <person name="Winkler A."/>
            <person name="Tauch A."/>
        </authorList>
    </citation>
    <scope>NUCLEOTIDE SEQUENCE [LARGE SCALE GENOMIC DNA]</scope>
    <source>
        <strain evidence="5">DSM 45634</strain>
    </source>
</reference>
<evidence type="ECO:0000256" key="2">
    <source>
        <dbReference type="SAM" id="SignalP"/>
    </source>
</evidence>
<evidence type="ECO:0000313" key="5">
    <source>
        <dbReference type="Proteomes" id="UP000035548"/>
    </source>
</evidence>
<evidence type="ECO:0000313" key="4">
    <source>
        <dbReference type="EMBL" id="AKK10683.1"/>
    </source>
</evidence>
<evidence type="ECO:0000259" key="3">
    <source>
        <dbReference type="Pfam" id="PF01551"/>
    </source>
</evidence>
<dbReference type="InterPro" id="IPR050570">
    <property type="entry name" value="Cell_wall_metabolism_enzyme"/>
</dbReference>